<dbReference type="EMBL" id="MHOQ01000034">
    <property type="protein sequence ID" value="OGZ65960.1"/>
    <property type="molecule type" value="Genomic_DNA"/>
</dbReference>
<reference evidence="2 3" key="1">
    <citation type="journal article" date="2016" name="Nat. Commun.">
        <title>Thousands of microbial genomes shed light on interconnected biogeochemical processes in an aquifer system.</title>
        <authorList>
            <person name="Anantharaman K."/>
            <person name="Brown C.T."/>
            <person name="Hug L.A."/>
            <person name="Sharon I."/>
            <person name="Castelle C.J."/>
            <person name="Probst A.J."/>
            <person name="Thomas B.C."/>
            <person name="Singh A."/>
            <person name="Wilkins M.J."/>
            <person name="Karaoz U."/>
            <person name="Brodie E.L."/>
            <person name="Williams K.H."/>
            <person name="Hubbard S.S."/>
            <person name="Banfield J.F."/>
        </authorList>
    </citation>
    <scope>NUCLEOTIDE SEQUENCE [LARGE SCALE GENOMIC DNA]</scope>
</reference>
<dbReference type="Gene3D" id="3.40.30.10">
    <property type="entry name" value="Glutaredoxin"/>
    <property type="match status" value="1"/>
</dbReference>
<name>A0A1G2HUQ4_9BACT</name>
<evidence type="ECO:0000313" key="3">
    <source>
        <dbReference type="Proteomes" id="UP000179183"/>
    </source>
</evidence>
<dbReference type="InterPro" id="IPR036249">
    <property type="entry name" value="Thioredoxin-like_sf"/>
</dbReference>
<dbReference type="Proteomes" id="UP000179183">
    <property type="component" value="Unassembled WGS sequence"/>
</dbReference>
<organism evidence="2 3">
    <name type="scientific">Candidatus Staskawiczbacteria bacterium RIFCSPHIGHO2_02_FULL_33_16</name>
    <dbReference type="NCBI Taxonomy" id="1802204"/>
    <lineage>
        <taxon>Bacteria</taxon>
        <taxon>Candidatus Staskawicziibacteriota</taxon>
    </lineage>
</organism>
<evidence type="ECO:0000256" key="1">
    <source>
        <dbReference type="SAM" id="Phobius"/>
    </source>
</evidence>
<dbReference type="SUPFAM" id="SSF52833">
    <property type="entry name" value="Thioredoxin-like"/>
    <property type="match status" value="1"/>
</dbReference>
<keyword evidence="1" id="KW-1133">Transmembrane helix</keyword>
<sequence length="153" mass="17509">MKKFQIKFISLSILLRAGKIVLIVGGIILLSSVIVLFSIYINRGFSNTFLTWVDSQAFNTYKDKTVLFYDDNCSHCVKVDNFIKDNNIEDKVDFIRLEVFENDTNKNILADKAQICGLDSEYIGVPFLWIGESKKCVVGYVDIIDFFKSLLKI</sequence>
<gene>
    <name evidence="2" type="ORF">A3D34_01680</name>
</gene>
<keyword evidence="1" id="KW-0812">Transmembrane</keyword>
<keyword evidence="1" id="KW-0472">Membrane</keyword>
<proteinExistence type="predicted"/>
<evidence type="ECO:0000313" key="2">
    <source>
        <dbReference type="EMBL" id="OGZ65960.1"/>
    </source>
</evidence>
<dbReference type="AlphaFoldDB" id="A0A1G2HUQ4"/>
<comment type="caution">
    <text evidence="2">The sequence shown here is derived from an EMBL/GenBank/DDBJ whole genome shotgun (WGS) entry which is preliminary data.</text>
</comment>
<feature type="transmembrane region" description="Helical" evidence="1">
    <location>
        <begin position="20"/>
        <end position="41"/>
    </location>
</feature>
<evidence type="ECO:0008006" key="4">
    <source>
        <dbReference type="Google" id="ProtNLM"/>
    </source>
</evidence>
<accession>A0A1G2HUQ4</accession>
<protein>
    <recommendedName>
        <fullName evidence="4">Thioredoxin-like fold domain-containing protein</fullName>
    </recommendedName>
</protein>